<dbReference type="PROSITE" id="PS51384">
    <property type="entry name" value="FAD_FR"/>
    <property type="match status" value="1"/>
</dbReference>
<dbReference type="Gene3D" id="2.40.30.10">
    <property type="entry name" value="Translation factors"/>
    <property type="match status" value="1"/>
</dbReference>
<keyword evidence="10" id="KW-0521">NADP</keyword>
<sequence length="421" mass="47829">MALTYKQSQLVRGTIPALREHGETITAIFYANMLRAHPELNDHFNKVNQANGRQPRALTGVILAFASNLNHISELIPKLERMCNKHCSLGILPEHYDIVGKYLIQAFGQVLGPSMTPEVREAWTKAYWILAKMLIGREAQMYREFEEDKWKGWRKFRIERKVAETDDIFSFYLVPVDGRRLPDFYPGQYISIRTDVPAVGHLQSRQYSLSESPRPDYYRVTIKRDHGVKVGKGSAVFNLNPGVFSNHLIDDKKPGDVVELTHPAGEFFFDTHAAGTLPVVLISAGVGATPLMSICNTIIERQAVRPISWIHCSARAAPFEEHVRKIAYSRANFVTRFFRSQIADVEDDDSLSSASDFGLRMDLARIDPSELYLGHGGAEYYICGPEIFMVEMSQFLINRGVDPVRVKFERFTTGDLEFKKH</sequence>
<dbReference type="FunFam" id="2.40.30.10:FF:000034">
    <property type="entry name" value="Flavohemoprotein"/>
    <property type="match status" value="1"/>
</dbReference>
<keyword evidence="5" id="KW-0216">Detoxification</keyword>
<dbReference type="Proteomes" id="UP000654918">
    <property type="component" value="Unassembled WGS sequence"/>
</dbReference>
<evidence type="ECO:0000256" key="1">
    <source>
        <dbReference type="ARBA" id="ARBA00001970"/>
    </source>
</evidence>
<evidence type="ECO:0000259" key="17">
    <source>
        <dbReference type="PROSITE" id="PS51384"/>
    </source>
</evidence>
<dbReference type="InterPro" id="IPR017938">
    <property type="entry name" value="Riboflavin_synthase-like_b-brl"/>
</dbReference>
<reference evidence="18" key="1">
    <citation type="journal article" date="2020" name="Phytopathology">
        <title>Genome Sequence Resources of Colletotrichum truncatum, C. plurivorum, C. musicola, and C. sojae: Four Species Pathogenic to Soybean (Glycine max).</title>
        <authorList>
            <person name="Rogerio F."/>
            <person name="Boufleur T.R."/>
            <person name="Ciampi-Guillardi M."/>
            <person name="Sukno S.A."/>
            <person name="Thon M.R."/>
            <person name="Massola Junior N.S."/>
            <person name="Baroncelli R."/>
        </authorList>
    </citation>
    <scope>NUCLEOTIDE SEQUENCE</scope>
    <source>
        <strain evidence="18">LFN00145</strain>
    </source>
</reference>
<dbReference type="InterPro" id="IPR001709">
    <property type="entry name" value="Flavoprot_Pyr_Nucl_cyt_Rdtase"/>
</dbReference>
<proteinExistence type="inferred from homology"/>
<evidence type="ECO:0000256" key="12">
    <source>
        <dbReference type="ARBA" id="ARBA00023004"/>
    </source>
</evidence>
<evidence type="ECO:0000256" key="13">
    <source>
        <dbReference type="ARBA" id="ARBA00023027"/>
    </source>
</evidence>
<keyword evidence="11" id="KW-0560">Oxidoreductase</keyword>
<evidence type="ECO:0000256" key="8">
    <source>
        <dbReference type="ARBA" id="ARBA00022723"/>
    </source>
</evidence>
<dbReference type="PANTHER" id="PTHR43396:SF3">
    <property type="entry name" value="FLAVOHEMOPROTEIN"/>
    <property type="match status" value="1"/>
</dbReference>
<dbReference type="GO" id="GO:0046210">
    <property type="term" value="P:nitric oxide catabolic process"/>
    <property type="evidence" value="ECO:0007669"/>
    <property type="project" value="TreeGrafter"/>
</dbReference>
<evidence type="ECO:0000256" key="14">
    <source>
        <dbReference type="ARBA" id="ARBA00048649"/>
    </source>
</evidence>
<dbReference type="InterPro" id="IPR017927">
    <property type="entry name" value="FAD-bd_FR_type"/>
</dbReference>
<keyword evidence="13" id="KW-0520">NAD</keyword>
<evidence type="ECO:0000256" key="10">
    <source>
        <dbReference type="ARBA" id="ARBA00022857"/>
    </source>
</evidence>
<dbReference type="PANTHER" id="PTHR43396">
    <property type="entry name" value="FLAVOHEMOPROTEIN"/>
    <property type="match status" value="1"/>
</dbReference>
<evidence type="ECO:0000256" key="6">
    <source>
        <dbReference type="ARBA" id="ARBA00022617"/>
    </source>
</evidence>
<feature type="domain" description="FAD-binding FR-type" evidence="17">
    <location>
        <begin position="151"/>
        <end position="270"/>
    </location>
</feature>
<dbReference type="SUPFAM" id="SSF46458">
    <property type="entry name" value="Globin-like"/>
    <property type="match status" value="1"/>
</dbReference>
<evidence type="ECO:0000256" key="5">
    <source>
        <dbReference type="ARBA" id="ARBA00022575"/>
    </source>
</evidence>
<dbReference type="GO" id="GO:0071500">
    <property type="term" value="P:cellular response to nitrosative stress"/>
    <property type="evidence" value="ECO:0007669"/>
    <property type="project" value="TreeGrafter"/>
</dbReference>
<dbReference type="Gene3D" id="1.10.490.10">
    <property type="entry name" value="Globins"/>
    <property type="match status" value="1"/>
</dbReference>
<evidence type="ECO:0000256" key="11">
    <source>
        <dbReference type="ARBA" id="ARBA00023002"/>
    </source>
</evidence>
<dbReference type="SUPFAM" id="SSF63380">
    <property type="entry name" value="Riboflavin synthase domain-like"/>
    <property type="match status" value="1"/>
</dbReference>
<dbReference type="PROSITE" id="PS01033">
    <property type="entry name" value="GLOBIN"/>
    <property type="match status" value="1"/>
</dbReference>
<evidence type="ECO:0000313" key="19">
    <source>
        <dbReference type="Proteomes" id="UP000654918"/>
    </source>
</evidence>
<comment type="catalytic activity">
    <reaction evidence="15">
        <text>2 nitric oxide + NADPH + 2 O2 = 2 nitrate + NADP(+) + H(+)</text>
        <dbReference type="Rhea" id="RHEA:19465"/>
        <dbReference type="ChEBI" id="CHEBI:15378"/>
        <dbReference type="ChEBI" id="CHEBI:15379"/>
        <dbReference type="ChEBI" id="CHEBI:16480"/>
        <dbReference type="ChEBI" id="CHEBI:17632"/>
        <dbReference type="ChEBI" id="CHEBI:57783"/>
        <dbReference type="ChEBI" id="CHEBI:58349"/>
        <dbReference type="EC" id="1.14.12.17"/>
    </reaction>
</comment>
<keyword evidence="6" id="KW-0349">Heme</keyword>
<dbReference type="GO" id="GO:0009636">
    <property type="term" value="P:response to toxic substance"/>
    <property type="evidence" value="ECO:0007669"/>
    <property type="project" value="UniProtKB-KW"/>
</dbReference>
<accession>A0A8H6K8M7</accession>
<gene>
    <name evidence="18" type="ORF">CPLU01_09414</name>
</gene>
<dbReference type="Gene3D" id="3.40.50.80">
    <property type="entry name" value="Nucleotide-binding domain of ferredoxin-NADP reductase (FNR) module"/>
    <property type="match status" value="1"/>
</dbReference>
<dbReference type="GO" id="GO:0020037">
    <property type="term" value="F:heme binding"/>
    <property type="evidence" value="ECO:0007669"/>
    <property type="project" value="InterPro"/>
</dbReference>
<dbReference type="SUPFAM" id="SSF52343">
    <property type="entry name" value="Ferredoxin reductase-like, C-terminal NADP-linked domain"/>
    <property type="match status" value="1"/>
</dbReference>
<keyword evidence="7" id="KW-0285">Flavoprotein</keyword>
<dbReference type="InterPro" id="IPR009050">
    <property type="entry name" value="Globin-like_sf"/>
</dbReference>
<feature type="domain" description="Globin" evidence="16">
    <location>
        <begin position="2"/>
        <end position="139"/>
    </location>
</feature>
<comment type="cofactor">
    <cofactor evidence="2">
        <name>FAD</name>
        <dbReference type="ChEBI" id="CHEBI:57692"/>
    </cofactor>
</comment>
<dbReference type="InterPro" id="IPR000971">
    <property type="entry name" value="Globin"/>
</dbReference>
<dbReference type="PRINTS" id="PR00371">
    <property type="entry name" value="FPNCR"/>
</dbReference>
<comment type="catalytic activity">
    <reaction evidence="14">
        <text>2 nitric oxide + NADH + 2 O2 = 2 nitrate + NAD(+) + H(+)</text>
        <dbReference type="Rhea" id="RHEA:19469"/>
        <dbReference type="ChEBI" id="CHEBI:15378"/>
        <dbReference type="ChEBI" id="CHEBI:15379"/>
        <dbReference type="ChEBI" id="CHEBI:16480"/>
        <dbReference type="ChEBI" id="CHEBI:17632"/>
        <dbReference type="ChEBI" id="CHEBI:57540"/>
        <dbReference type="ChEBI" id="CHEBI:57945"/>
        <dbReference type="EC" id="1.14.12.17"/>
    </reaction>
</comment>
<evidence type="ECO:0000256" key="4">
    <source>
        <dbReference type="ARBA" id="ARBA00012229"/>
    </source>
</evidence>
<protein>
    <recommendedName>
        <fullName evidence="4">nitric oxide dioxygenase</fullName>
        <ecNumber evidence="4">1.14.12.17</ecNumber>
    </recommendedName>
</protein>
<comment type="similarity">
    <text evidence="3">In the C-terminal section; belongs to the flavoprotein pyridine nucleotide cytochrome reductase family.</text>
</comment>
<keyword evidence="9" id="KW-0274">FAD</keyword>
<dbReference type="GO" id="GO:0019825">
    <property type="term" value="F:oxygen binding"/>
    <property type="evidence" value="ECO:0007669"/>
    <property type="project" value="InterPro"/>
</dbReference>
<dbReference type="GO" id="GO:0071949">
    <property type="term" value="F:FAD binding"/>
    <property type="evidence" value="ECO:0007669"/>
    <property type="project" value="TreeGrafter"/>
</dbReference>
<keyword evidence="19" id="KW-1185">Reference proteome</keyword>
<keyword evidence="12" id="KW-0408">Iron</keyword>
<dbReference type="CDD" id="cd08922">
    <property type="entry name" value="FHb-globin"/>
    <property type="match status" value="1"/>
</dbReference>
<organism evidence="18 19">
    <name type="scientific">Colletotrichum plurivorum</name>
    <dbReference type="NCBI Taxonomy" id="2175906"/>
    <lineage>
        <taxon>Eukaryota</taxon>
        <taxon>Fungi</taxon>
        <taxon>Dikarya</taxon>
        <taxon>Ascomycota</taxon>
        <taxon>Pezizomycotina</taxon>
        <taxon>Sordariomycetes</taxon>
        <taxon>Hypocreomycetidae</taxon>
        <taxon>Glomerellales</taxon>
        <taxon>Glomerellaceae</taxon>
        <taxon>Colletotrichum</taxon>
        <taxon>Colletotrichum orchidearum species complex</taxon>
    </lineage>
</organism>
<comment type="cofactor">
    <cofactor evidence="1">
        <name>heme b</name>
        <dbReference type="ChEBI" id="CHEBI:60344"/>
    </cofactor>
</comment>
<name>A0A8H6K8M7_9PEZI</name>
<evidence type="ECO:0000256" key="2">
    <source>
        <dbReference type="ARBA" id="ARBA00001974"/>
    </source>
</evidence>
<dbReference type="InterPro" id="IPR039261">
    <property type="entry name" value="FNR_nucleotide-bd"/>
</dbReference>
<evidence type="ECO:0000256" key="7">
    <source>
        <dbReference type="ARBA" id="ARBA00022630"/>
    </source>
</evidence>
<evidence type="ECO:0000313" key="18">
    <source>
        <dbReference type="EMBL" id="KAF6826934.1"/>
    </source>
</evidence>
<dbReference type="EC" id="1.14.12.17" evidence="4"/>
<dbReference type="Pfam" id="PF00042">
    <property type="entry name" value="Globin"/>
    <property type="match status" value="1"/>
</dbReference>
<dbReference type="InterPro" id="IPR012292">
    <property type="entry name" value="Globin/Proto"/>
</dbReference>
<dbReference type="GO" id="GO:0008941">
    <property type="term" value="F:nitric oxide dioxygenase NAD(P)H activity"/>
    <property type="evidence" value="ECO:0007669"/>
    <property type="project" value="UniProtKB-EC"/>
</dbReference>
<evidence type="ECO:0000256" key="3">
    <source>
        <dbReference type="ARBA" id="ARBA00006401"/>
    </source>
</evidence>
<evidence type="ECO:0000256" key="9">
    <source>
        <dbReference type="ARBA" id="ARBA00022827"/>
    </source>
</evidence>
<dbReference type="AlphaFoldDB" id="A0A8H6K8M7"/>
<comment type="caution">
    <text evidence="18">The sequence shown here is derived from an EMBL/GenBank/DDBJ whole genome shotgun (WGS) entry which is preliminary data.</text>
</comment>
<dbReference type="EMBL" id="WIGO01000146">
    <property type="protein sequence ID" value="KAF6826934.1"/>
    <property type="molecule type" value="Genomic_DNA"/>
</dbReference>
<dbReference type="FunFam" id="1.10.490.10:FF:000003">
    <property type="entry name" value="Flavohemoprotein"/>
    <property type="match status" value="1"/>
</dbReference>
<dbReference type="GO" id="GO:0046872">
    <property type="term" value="F:metal ion binding"/>
    <property type="evidence" value="ECO:0007669"/>
    <property type="project" value="UniProtKB-KW"/>
</dbReference>
<evidence type="ECO:0000259" key="16">
    <source>
        <dbReference type="PROSITE" id="PS01033"/>
    </source>
</evidence>
<evidence type="ECO:0000256" key="15">
    <source>
        <dbReference type="ARBA" id="ARBA00049433"/>
    </source>
</evidence>
<dbReference type="CDD" id="cd06184">
    <property type="entry name" value="flavohem_like_fad_nad_binding"/>
    <property type="match status" value="1"/>
</dbReference>
<keyword evidence="8" id="KW-0479">Metal-binding</keyword>